<organism evidence="14 15">
    <name type="scientific">Flectobacillus roseus</name>
    <dbReference type="NCBI Taxonomy" id="502259"/>
    <lineage>
        <taxon>Bacteria</taxon>
        <taxon>Pseudomonadati</taxon>
        <taxon>Bacteroidota</taxon>
        <taxon>Cytophagia</taxon>
        <taxon>Cytophagales</taxon>
        <taxon>Flectobacillaceae</taxon>
        <taxon>Flectobacillus</taxon>
    </lineage>
</organism>
<dbReference type="Proteomes" id="UP001236507">
    <property type="component" value="Unassembled WGS sequence"/>
</dbReference>
<keyword evidence="2 10" id="KW-0813">Transport</keyword>
<dbReference type="PROSITE" id="PS52016">
    <property type="entry name" value="TONB_DEPENDENT_REC_3"/>
    <property type="match status" value="1"/>
</dbReference>
<dbReference type="InterPro" id="IPR012910">
    <property type="entry name" value="Plug_dom"/>
</dbReference>
<evidence type="ECO:0000256" key="6">
    <source>
        <dbReference type="ARBA" id="ARBA00023077"/>
    </source>
</evidence>
<dbReference type="InterPro" id="IPR023996">
    <property type="entry name" value="TonB-dep_OMP_SusC/RagA"/>
</dbReference>
<keyword evidence="15" id="KW-1185">Reference proteome</keyword>
<dbReference type="NCBIfam" id="TIGR04056">
    <property type="entry name" value="OMP_RagA_SusC"/>
    <property type="match status" value="1"/>
</dbReference>
<dbReference type="Pfam" id="PF07715">
    <property type="entry name" value="Plug"/>
    <property type="match status" value="1"/>
</dbReference>
<accession>A0ABT6Y5M9</accession>
<dbReference type="SUPFAM" id="SSF56935">
    <property type="entry name" value="Porins"/>
    <property type="match status" value="1"/>
</dbReference>
<proteinExistence type="inferred from homology"/>
<evidence type="ECO:0000256" key="10">
    <source>
        <dbReference type="PROSITE-ProRule" id="PRU01360"/>
    </source>
</evidence>
<evidence type="ECO:0000256" key="11">
    <source>
        <dbReference type="RuleBase" id="RU003357"/>
    </source>
</evidence>
<keyword evidence="4 10" id="KW-0812">Transmembrane</keyword>
<name>A0ABT6Y5M9_9BACT</name>
<dbReference type="InterPro" id="IPR037066">
    <property type="entry name" value="Plug_dom_sf"/>
</dbReference>
<keyword evidence="9 10" id="KW-0998">Cell outer membrane</keyword>
<evidence type="ECO:0000256" key="5">
    <source>
        <dbReference type="ARBA" id="ARBA00022729"/>
    </source>
</evidence>
<evidence type="ECO:0000256" key="4">
    <source>
        <dbReference type="ARBA" id="ARBA00022692"/>
    </source>
</evidence>
<dbReference type="Pfam" id="PF13715">
    <property type="entry name" value="CarbopepD_reg_2"/>
    <property type="match status" value="1"/>
</dbReference>
<evidence type="ECO:0000256" key="9">
    <source>
        <dbReference type="ARBA" id="ARBA00023237"/>
    </source>
</evidence>
<protein>
    <submittedName>
        <fullName evidence="14">SusC/RagA family TonB-linked outer membrane protein</fullName>
    </submittedName>
</protein>
<dbReference type="InterPro" id="IPR008969">
    <property type="entry name" value="CarboxyPept-like_regulatory"/>
</dbReference>
<keyword evidence="8" id="KW-0675">Receptor</keyword>
<dbReference type="RefSeq" id="WP_283343930.1">
    <property type="nucleotide sequence ID" value="NZ_JASHIF010000004.1"/>
</dbReference>
<dbReference type="PANTHER" id="PTHR30069">
    <property type="entry name" value="TONB-DEPENDENT OUTER MEMBRANE RECEPTOR"/>
    <property type="match status" value="1"/>
</dbReference>
<dbReference type="Gene3D" id="2.60.40.1120">
    <property type="entry name" value="Carboxypeptidase-like, regulatory domain"/>
    <property type="match status" value="1"/>
</dbReference>
<evidence type="ECO:0000259" key="13">
    <source>
        <dbReference type="Pfam" id="PF07715"/>
    </source>
</evidence>
<dbReference type="InterPro" id="IPR023997">
    <property type="entry name" value="TonB-dep_OMP_SusC/RagA_CS"/>
</dbReference>
<dbReference type="InterPro" id="IPR039426">
    <property type="entry name" value="TonB-dep_rcpt-like"/>
</dbReference>
<evidence type="ECO:0000313" key="14">
    <source>
        <dbReference type="EMBL" id="MDI9858826.1"/>
    </source>
</evidence>
<comment type="similarity">
    <text evidence="10 11">Belongs to the TonB-dependent receptor family.</text>
</comment>
<feature type="domain" description="TonB-dependent receptor plug" evidence="13">
    <location>
        <begin position="121"/>
        <end position="249"/>
    </location>
</feature>
<sequence length="1056" mass="114867">MKQILLNKLTWLLMCIVLGTVQLSYGQDRQVTGKVTNAEDNAGLAGVSISIKGTSKGATTGEDGSFKISVTDNTILVFSFLGFEKQEVKVGKQSKIDVSLKSMTSALDEVVVTALGIKQEKRALGYSVQDVKGDEISNTGRSNFLMAMQGRVAGLTMTPTTGLPGASAQVQLRGATSIGGSNSPLYVIDGLPVSNNTFSQGGLVSDGPNRANDYMNRIADINPNDIESITVLKGLEAAALYGSEGSSGVIMITTKKGSKGATRVNYSNSFDFSNIYRFVETQKVYGRGSYGVVDPTSTTYRGPKYSEGTNTQLYDNVGNFFQTGTTQRHNLSIEGGQKITYRFSAAYTDQLGVVPTTGMKQFQTKLTGSAEIAKGVTVTNSFALTNSDITKAYRGANGMYLSALGWPANDDMRNYLNIDGTRRRLVPADNSELDNPYFSLYKNQNKERTLRMIENISLSADIKPWLNVTGRFGVDTYTTFLNLLIHPESGSGSSAGAAANGIAAKGYIDNAIDVGRIFNGNFIATAKKKIGDIDGSILVGTSFQDDKSEVNASYGEKLYLPEFNSINNTDVTTQRGKVTIQQKRLQSVFASLDLNYKDILYLKATGRNDWSSALYGATRYDYFYPSVSASFVFTELPAFKDLGFLSFGKLRASYAQTGKDPATPYKIKSTLTPQTTTDGGFAYGFYGGNPNLKPERGVGMEVGAELRFFKGRLNVDAAFYSNERSDQIVTQRLSYATGFIFALLNGGTFSNKGVEVQLSGSPVKTSNFSWDVNVNFSKFTTDVKNLPADVAEYYNSDTWLYNNARASAFVGDLSKYFTTVDNLSYYQQWAGSATAIGGYSYLRNKRGDILINPATGLPIKNTNFLPIGDRNPDFSIGLRNSFTYKSINLSFLLDIRKGGDVFNGNAMWLYERGLSPKTLDRNTPIVYKGVLRDGYENTDNPTQNTVQVTPSTSTNQAFYSSLAESDFVEHNINWLRMRDVSLSYSLPSKVLAGVKWVKNASIFVRGTELFLITNYTGADPSVNGTTATSLGVGAAGIDFGTVSLPRTFSTGINVTF</sequence>
<keyword evidence="3 10" id="KW-1134">Transmembrane beta strand</keyword>
<dbReference type="NCBIfam" id="TIGR04057">
    <property type="entry name" value="SusC_RagA_signa"/>
    <property type="match status" value="1"/>
</dbReference>
<dbReference type="InterPro" id="IPR036942">
    <property type="entry name" value="Beta-barrel_TonB_sf"/>
</dbReference>
<comment type="caution">
    <text evidence="14">The sequence shown here is derived from an EMBL/GenBank/DDBJ whole genome shotgun (WGS) entry which is preliminary data.</text>
</comment>
<feature type="domain" description="TonB-dependent receptor-like beta-barrel" evidence="12">
    <location>
        <begin position="413"/>
        <end position="840"/>
    </location>
</feature>
<evidence type="ECO:0000256" key="1">
    <source>
        <dbReference type="ARBA" id="ARBA00004571"/>
    </source>
</evidence>
<evidence type="ECO:0000256" key="2">
    <source>
        <dbReference type="ARBA" id="ARBA00022448"/>
    </source>
</evidence>
<evidence type="ECO:0000256" key="7">
    <source>
        <dbReference type="ARBA" id="ARBA00023136"/>
    </source>
</evidence>
<dbReference type="Gene3D" id="2.170.130.10">
    <property type="entry name" value="TonB-dependent receptor, plug domain"/>
    <property type="match status" value="1"/>
</dbReference>
<dbReference type="Gene3D" id="2.40.170.20">
    <property type="entry name" value="TonB-dependent receptor, beta-barrel domain"/>
    <property type="match status" value="1"/>
</dbReference>
<evidence type="ECO:0000313" key="15">
    <source>
        <dbReference type="Proteomes" id="UP001236507"/>
    </source>
</evidence>
<gene>
    <name evidence="14" type="ORF">QM524_06385</name>
</gene>
<dbReference type="Pfam" id="PF00593">
    <property type="entry name" value="TonB_dep_Rec_b-barrel"/>
    <property type="match status" value="1"/>
</dbReference>
<evidence type="ECO:0000256" key="3">
    <source>
        <dbReference type="ARBA" id="ARBA00022452"/>
    </source>
</evidence>
<dbReference type="SUPFAM" id="SSF49464">
    <property type="entry name" value="Carboxypeptidase regulatory domain-like"/>
    <property type="match status" value="1"/>
</dbReference>
<evidence type="ECO:0000256" key="8">
    <source>
        <dbReference type="ARBA" id="ARBA00023170"/>
    </source>
</evidence>
<reference evidence="14 15" key="1">
    <citation type="submission" date="2023-05" db="EMBL/GenBank/DDBJ databases">
        <title>Novel species of genus Flectobacillus isolated from stream in China.</title>
        <authorList>
            <person name="Lu H."/>
        </authorList>
    </citation>
    <scope>NUCLEOTIDE SEQUENCE [LARGE SCALE GENOMIC DNA]</scope>
    <source>
        <strain evidence="14 15">KCTC 42575</strain>
    </source>
</reference>
<dbReference type="EMBL" id="JASHIF010000004">
    <property type="protein sequence ID" value="MDI9858826.1"/>
    <property type="molecule type" value="Genomic_DNA"/>
</dbReference>
<keyword evidence="7 10" id="KW-0472">Membrane</keyword>
<keyword evidence="5" id="KW-0732">Signal</keyword>
<evidence type="ECO:0000259" key="12">
    <source>
        <dbReference type="Pfam" id="PF00593"/>
    </source>
</evidence>
<dbReference type="PANTHER" id="PTHR30069:SF29">
    <property type="entry name" value="HEMOGLOBIN AND HEMOGLOBIN-HAPTOGLOBIN-BINDING PROTEIN 1-RELATED"/>
    <property type="match status" value="1"/>
</dbReference>
<dbReference type="InterPro" id="IPR000531">
    <property type="entry name" value="Beta-barrel_TonB"/>
</dbReference>
<keyword evidence="6 11" id="KW-0798">TonB box</keyword>
<comment type="subcellular location">
    <subcellularLocation>
        <location evidence="1 10">Cell outer membrane</location>
        <topology evidence="1 10">Multi-pass membrane protein</topology>
    </subcellularLocation>
</comment>